<proteinExistence type="predicted"/>
<sequence length="168" mass="19266">MAAASMGAFGAYKLQYHRYLQKLAEREQEEEDPENETVWVTKRYDPLDLRVVAPVPRHKLLAPKANAGAAEEHWVPVGDPPLRSFERGRARVVFASYPSTRSEDWSTLRQMLPSRGAPHRVRPPNWGTGLAPPPFIKERAPPRLPHVNSPMTRYVDDMHTTNKLFRIY</sequence>
<dbReference type="EMBL" id="JACVVK020000016">
    <property type="protein sequence ID" value="KAK7504308.1"/>
    <property type="molecule type" value="Genomic_DNA"/>
</dbReference>
<evidence type="ECO:0000313" key="1">
    <source>
        <dbReference type="EMBL" id="KAK7504308.1"/>
    </source>
</evidence>
<evidence type="ECO:0000313" key="2">
    <source>
        <dbReference type="Proteomes" id="UP001519460"/>
    </source>
</evidence>
<name>A0ABD0LXX7_9CAEN</name>
<reference evidence="1 2" key="1">
    <citation type="journal article" date="2023" name="Sci. Data">
        <title>Genome assembly of the Korean intertidal mud-creeper Batillaria attramentaria.</title>
        <authorList>
            <person name="Patra A.K."/>
            <person name="Ho P.T."/>
            <person name="Jun S."/>
            <person name="Lee S.J."/>
            <person name="Kim Y."/>
            <person name="Won Y.J."/>
        </authorList>
    </citation>
    <scope>NUCLEOTIDE SEQUENCE [LARGE SCALE GENOMIC DNA]</scope>
    <source>
        <strain evidence="1">Wonlab-2016</strain>
    </source>
</reference>
<comment type="caution">
    <text evidence="1">The sequence shown here is derived from an EMBL/GenBank/DDBJ whole genome shotgun (WGS) entry which is preliminary data.</text>
</comment>
<accession>A0ABD0LXX7</accession>
<protein>
    <submittedName>
        <fullName evidence="1">Uncharacterized protein</fullName>
    </submittedName>
</protein>
<dbReference type="Proteomes" id="UP001519460">
    <property type="component" value="Unassembled WGS sequence"/>
</dbReference>
<organism evidence="1 2">
    <name type="scientific">Batillaria attramentaria</name>
    <dbReference type="NCBI Taxonomy" id="370345"/>
    <lineage>
        <taxon>Eukaryota</taxon>
        <taxon>Metazoa</taxon>
        <taxon>Spiralia</taxon>
        <taxon>Lophotrochozoa</taxon>
        <taxon>Mollusca</taxon>
        <taxon>Gastropoda</taxon>
        <taxon>Caenogastropoda</taxon>
        <taxon>Sorbeoconcha</taxon>
        <taxon>Cerithioidea</taxon>
        <taxon>Batillariidae</taxon>
        <taxon>Batillaria</taxon>
    </lineage>
</organism>
<keyword evidence="2" id="KW-1185">Reference proteome</keyword>
<dbReference type="AlphaFoldDB" id="A0ABD0LXX7"/>
<gene>
    <name evidence="1" type="ORF">BaRGS_00004612</name>
</gene>